<dbReference type="AlphaFoldDB" id="A0A508BC92"/>
<name>A0A508BC92_9ACTO</name>
<evidence type="ECO:0000313" key="1">
    <source>
        <dbReference type="EMBL" id="TQD59419.1"/>
    </source>
</evidence>
<dbReference type="Proteomes" id="UP000317942">
    <property type="component" value="Unassembled WGS sequence"/>
</dbReference>
<gene>
    <name evidence="1" type="ORF">FK267_11960</name>
</gene>
<reference evidence="1 2" key="1">
    <citation type="submission" date="2019-06" db="EMBL/GenBank/DDBJ databases">
        <title>Draft genome sequence of Actinomyces oris CCUG 34288T.</title>
        <authorList>
            <person name="Salva-Serra F."/>
            <person name="Cardew S."/>
            <person name="Moore E."/>
        </authorList>
    </citation>
    <scope>NUCLEOTIDE SEQUENCE [LARGE SCALE GENOMIC DNA]</scope>
    <source>
        <strain evidence="1 2">CCUG 34288</strain>
    </source>
</reference>
<sequence>MSAPAGWYDDGSGQQRWWDGRAWGVYAQDVSSVPGDPGAAGYGQVAGSVGQPAKSSGVFNALGQAVKNAAVERITAGQRERQQRAEREWEQRRRYEERIQEERRRREEVERKVGRRVTGGVFGTSTIEIYENGYVRVAGPGDGVTVKSVRGSTPYERMISISMERSAGGVSSSAASGAEAAAMAGTAVKWVSTVAKGGSGLMKMSGGLGLAVTGAGQLAKMMTGKSVLTIVTDKKIHTLTNQVKTVGAPIVKRECESVGEALERAGNSVLTALGRGPAMSNAPSLPSGQIEPAQRVSASPVSTVDVTASLRDLAQLHSEGFLDDEEFLEAKRQLLGKL</sequence>
<evidence type="ECO:0000313" key="2">
    <source>
        <dbReference type="Proteomes" id="UP000317942"/>
    </source>
</evidence>
<dbReference type="EMBL" id="VICC01000008">
    <property type="protein sequence ID" value="TQD59419.1"/>
    <property type="molecule type" value="Genomic_DNA"/>
</dbReference>
<proteinExistence type="predicted"/>
<protein>
    <recommendedName>
        <fullName evidence="3">DUF2510 domain-containing protein</fullName>
    </recommendedName>
</protein>
<evidence type="ECO:0008006" key="3">
    <source>
        <dbReference type="Google" id="ProtNLM"/>
    </source>
</evidence>
<comment type="caution">
    <text evidence="1">The sequence shown here is derived from an EMBL/GenBank/DDBJ whole genome shotgun (WGS) entry which is preliminary data.</text>
</comment>
<accession>A0A508BC92</accession>
<organism evidence="1 2">
    <name type="scientific">Actinomyces oris</name>
    <dbReference type="NCBI Taxonomy" id="544580"/>
    <lineage>
        <taxon>Bacteria</taxon>
        <taxon>Bacillati</taxon>
        <taxon>Actinomycetota</taxon>
        <taxon>Actinomycetes</taxon>
        <taxon>Actinomycetales</taxon>
        <taxon>Actinomycetaceae</taxon>
        <taxon>Actinomyces</taxon>
    </lineage>
</organism>